<dbReference type="EnsemblPlants" id="EMT02632">
    <property type="protein sequence ID" value="EMT02632"/>
    <property type="gene ID" value="F775_25946"/>
</dbReference>
<protein>
    <submittedName>
        <fullName evidence="1">Uncharacterized protein</fullName>
    </submittedName>
</protein>
<evidence type="ECO:0000313" key="1">
    <source>
        <dbReference type="EnsemblPlants" id="EMT02632"/>
    </source>
</evidence>
<dbReference type="AlphaFoldDB" id="R7W412"/>
<organism evidence="1">
    <name type="scientific">Aegilops tauschii</name>
    <name type="common">Tausch's goatgrass</name>
    <name type="synonym">Aegilops squarrosa</name>
    <dbReference type="NCBI Taxonomy" id="37682"/>
    <lineage>
        <taxon>Eukaryota</taxon>
        <taxon>Viridiplantae</taxon>
        <taxon>Streptophyta</taxon>
        <taxon>Embryophyta</taxon>
        <taxon>Tracheophyta</taxon>
        <taxon>Spermatophyta</taxon>
        <taxon>Magnoliopsida</taxon>
        <taxon>Liliopsida</taxon>
        <taxon>Poales</taxon>
        <taxon>Poaceae</taxon>
        <taxon>BOP clade</taxon>
        <taxon>Pooideae</taxon>
        <taxon>Triticodae</taxon>
        <taxon>Triticeae</taxon>
        <taxon>Triticinae</taxon>
        <taxon>Aegilops</taxon>
    </lineage>
</organism>
<accession>R7W412</accession>
<sequence length="96" mass="10380">MAVLQAKMPALCLLLLMALLLFPGSEGKTCSEVSRTYTPLLCGDDTCATHCHKEGFPGSKLLCCICCDEQINIEFTQGNITKLVLDVLDSLKEPSS</sequence>
<name>R7W412_AEGTA</name>
<proteinExistence type="predicted"/>
<reference evidence="1" key="1">
    <citation type="submission" date="2015-06" db="UniProtKB">
        <authorList>
            <consortium name="EnsemblPlants"/>
        </authorList>
    </citation>
    <scope>IDENTIFICATION</scope>
</reference>